<keyword evidence="1" id="KW-0732">Signal</keyword>
<dbReference type="AlphaFoldDB" id="A0A165HN02"/>
<name>A0A165HN02_9APHY</name>
<evidence type="ECO:0000256" key="1">
    <source>
        <dbReference type="SAM" id="SignalP"/>
    </source>
</evidence>
<accession>A0A165HN02</accession>
<organism evidence="2 3">
    <name type="scientific">Laetiporus sulphureus 93-53</name>
    <dbReference type="NCBI Taxonomy" id="1314785"/>
    <lineage>
        <taxon>Eukaryota</taxon>
        <taxon>Fungi</taxon>
        <taxon>Dikarya</taxon>
        <taxon>Basidiomycota</taxon>
        <taxon>Agaricomycotina</taxon>
        <taxon>Agaricomycetes</taxon>
        <taxon>Polyporales</taxon>
        <taxon>Laetiporus</taxon>
    </lineage>
</organism>
<feature type="signal peptide" evidence="1">
    <location>
        <begin position="1"/>
        <end position="19"/>
    </location>
</feature>
<gene>
    <name evidence="2" type="ORF">LAESUDRAFT_733847</name>
</gene>
<protein>
    <submittedName>
        <fullName evidence="2">Uncharacterized protein</fullName>
    </submittedName>
</protein>
<reference evidence="2 3" key="1">
    <citation type="journal article" date="2016" name="Mol. Biol. Evol.">
        <title>Comparative Genomics of Early-Diverging Mushroom-Forming Fungi Provides Insights into the Origins of Lignocellulose Decay Capabilities.</title>
        <authorList>
            <person name="Nagy L.G."/>
            <person name="Riley R."/>
            <person name="Tritt A."/>
            <person name="Adam C."/>
            <person name="Daum C."/>
            <person name="Floudas D."/>
            <person name="Sun H."/>
            <person name="Yadav J.S."/>
            <person name="Pangilinan J."/>
            <person name="Larsson K.H."/>
            <person name="Matsuura K."/>
            <person name="Barry K."/>
            <person name="Labutti K."/>
            <person name="Kuo R."/>
            <person name="Ohm R.A."/>
            <person name="Bhattacharya S.S."/>
            <person name="Shirouzu T."/>
            <person name="Yoshinaga Y."/>
            <person name="Martin F.M."/>
            <person name="Grigoriev I.V."/>
            <person name="Hibbett D.S."/>
        </authorList>
    </citation>
    <scope>NUCLEOTIDE SEQUENCE [LARGE SCALE GENOMIC DNA]</scope>
    <source>
        <strain evidence="2 3">93-53</strain>
    </source>
</reference>
<dbReference type="STRING" id="1314785.A0A165HN02"/>
<dbReference type="RefSeq" id="XP_040769597.1">
    <property type="nucleotide sequence ID" value="XM_040910455.1"/>
</dbReference>
<evidence type="ECO:0000313" key="2">
    <source>
        <dbReference type="EMBL" id="KZT11949.1"/>
    </source>
</evidence>
<dbReference type="EMBL" id="KV427606">
    <property type="protein sequence ID" value="KZT11949.1"/>
    <property type="molecule type" value="Genomic_DNA"/>
</dbReference>
<proteinExistence type="predicted"/>
<dbReference type="Proteomes" id="UP000076871">
    <property type="component" value="Unassembled WGS sequence"/>
</dbReference>
<dbReference type="OrthoDB" id="3199367at2759"/>
<sequence length="135" mass="14030">MFSRIAGALLASLLATGRASPISLVPPGHADVVISPDITSPTLLTVWTVGSTQTITWDVSKVPQTGANATGLVLLGYSEDKSENLDIQSPLATQFLIGDGQVDITVPNVTTRNDYIVVLFGDSGNASPTFTITSA</sequence>
<evidence type="ECO:0000313" key="3">
    <source>
        <dbReference type="Proteomes" id="UP000076871"/>
    </source>
</evidence>
<dbReference type="InParanoid" id="A0A165HN02"/>
<dbReference type="GeneID" id="63827484"/>
<feature type="chain" id="PRO_5007858761" evidence="1">
    <location>
        <begin position="20"/>
        <end position="135"/>
    </location>
</feature>
<keyword evidence="3" id="KW-1185">Reference proteome</keyword>